<feature type="region of interest" description="Disordered" evidence="11">
    <location>
        <begin position="787"/>
        <end position="865"/>
    </location>
</feature>
<dbReference type="Pfam" id="PF25361">
    <property type="entry name" value="AAA_lid_RFC1"/>
    <property type="match status" value="1"/>
</dbReference>
<keyword evidence="8" id="KW-0238">DNA-binding</keyword>
<evidence type="ECO:0000256" key="6">
    <source>
        <dbReference type="ARBA" id="ARBA00022741"/>
    </source>
</evidence>
<dbReference type="InterPro" id="IPR036420">
    <property type="entry name" value="BRCT_dom_sf"/>
</dbReference>
<dbReference type="PIRSF" id="PIRSF036578">
    <property type="entry name" value="RFC1"/>
    <property type="match status" value="1"/>
</dbReference>
<dbReference type="InterPro" id="IPR047854">
    <property type="entry name" value="RFC_lid"/>
</dbReference>
<dbReference type="Proteomes" id="UP000789706">
    <property type="component" value="Unassembled WGS sequence"/>
</dbReference>
<feature type="compositionally biased region" description="Basic and acidic residues" evidence="11">
    <location>
        <begin position="18"/>
        <end position="28"/>
    </location>
</feature>
<dbReference type="EMBL" id="CAJVPK010001747">
    <property type="protein sequence ID" value="CAG8597353.1"/>
    <property type="molecule type" value="Genomic_DNA"/>
</dbReference>
<keyword evidence="14" id="KW-1185">Reference proteome</keyword>
<keyword evidence="7 10" id="KW-0067">ATP-binding</keyword>
<feature type="compositionally biased region" description="Acidic residues" evidence="11">
    <location>
        <begin position="796"/>
        <end position="817"/>
    </location>
</feature>
<feature type="compositionally biased region" description="Polar residues" evidence="11">
    <location>
        <begin position="133"/>
        <end position="142"/>
    </location>
</feature>
<gene>
    <name evidence="13" type="ORF">DEBURN_LOCUS9352</name>
</gene>
<dbReference type="Pfam" id="PF08519">
    <property type="entry name" value="RFC1"/>
    <property type="match status" value="1"/>
</dbReference>
<dbReference type="InterPro" id="IPR001357">
    <property type="entry name" value="BRCT_dom"/>
</dbReference>
<dbReference type="Gene3D" id="1.20.272.10">
    <property type="match status" value="1"/>
</dbReference>
<dbReference type="InterPro" id="IPR013725">
    <property type="entry name" value="DNA_replication_fac_RFC1_C"/>
</dbReference>
<evidence type="ECO:0000256" key="2">
    <source>
        <dbReference type="ARBA" id="ARBA00006116"/>
    </source>
</evidence>
<dbReference type="FunFam" id="1.20.272.10:FF:000005">
    <property type="entry name" value="Replication factor C subunit 1"/>
    <property type="match status" value="1"/>
</dbReference>
<evidence type="ECO:0000259" key="12">
    <source>
        <dbReference type="PROSITE" id="PS50172"/>
    </source>
</evidence>
<dbReference type="SMART" id="SM00292">
    <property type="entry name" value="BRCT"/>
    <property type="match status" value="1"/>
</dbReference>
<reference evidence="13" key="1">
    <citation type="submission" date="2021-06" db="EMBL/GenBank/DDBJ databases">
        <authorList>
            <person name="Kallberg Y."/>
            <person name="Tangrot J."/>
            <person name="Rosling A."/>
        </authorList>
    </citation>
    <scope>NUCLEOTIDE SEQUENCE</scope>
    <source>
        <strain evidence="13">AZ414A</strain>
    </source>
</reference>
<evidence type="ECO:0000256" key="11">
    <source>
        <dbReference type="SAM" id="MobiDB-lite"/>
    </source>
</evidence>
<accession>A0A9N9GCG7</accession>
<dbReference type="CDD" id="cd18140">
    <property type="entry name" value="HLD_clamp_RFC"/>
    <property type="match status" value="1"/>
</dbReference>
<dbReference type="GO" id="GO:0005634">
    <property type="term" value="C:nucleus"/>
    <property type="evidence" value="ECO:0007669"/>
    <property type="project" value="UniProtKB-SubCell"/>
</dbReference>
<dbReference type="InterPro" id="IPR027417">
    <property type="entry name" value="P-loop_NTPase"/>
</dbReference>
<evidence type="ECO:0000256" key="1">
    <source>
        <dbReference type="ARBA" id="ARBA00004123"/>
    </source>
</evidence>
<dbReference type="AlphaFoldDB" id="A0A9N9GCG7"/>
<dbReference type="SUPFAM" id="SSF52113">
    <property type="entry name" value="BRCT domain"/>
    <property type="match status" value="1"/>
</dbReference>
<evidence type="ECO:0000313" key="14">
    <source>
        <dbReference type="Proteomes" id="UP000789706"/>
    </source>
</evidence>
<keyword evidence="4" id="KW-0597">Phosphoprotein</keyword>
<evidence type="ECO:0000313" key="13">
    <source>
        <dbReference type="EMBL" id="CAG8597353.1"/>
    </source>
</evidence>
<organism evidence="13 14">
    <name type="scientific">Diversispora eburnea</name>
    <dbReference type="NCBI Taxonomy" id="1213867"/>
    <lineage>
        <taxon>Eukaryota</taxon>
        <taxon>Fungi</taxon>
        <taxon>Fungi incertae sedis</taxon>
        <taxon>Mucoromycota</taxon>
        <taxon>Glomeromycotina</taxon>
        <taxon>Glomeromycetes</taxon>
        <taxon>Diversisporales</taxon>
        <taxon>Diversisporaceae</taxon>
        <taxon>Diversispora</taxon>
    </lineage>
</organism>
<dbReference type="PANTHER" id="PTHR23389:SF6">
    <property type="entry name" value="REPLICATION FACTOR C SUBUNIT 1"/>
    <property type="match status" value="1"/>
</dbReference>
<sequence>MDIRNFFGKTGGTSGNKKNAEKVVENTKRQPKKRVTKKRGINDSDEEETSSKIPLPVSNQDENQTDNKGKSKRKQKKIKVEEAIKEVAIKEEAIEEETASKYSSDKRITRIDSKARKSELQSLHNDESKPTEITKSNTNKGFTTGPPAPGSKEIPVGSDNCLLGMTFVFTGDLESLNREESQDLVKKYGGKVTAGPSSRTSYVVVGEDPGPKKMEKVQQLKIPTLTEDQLLELIRTSPGKSDSFNKSPKMTKSRVENIVKDSVQISNSSDSSDTENLMSQLWTEKYKPKSIKEICGNKSQVENLQKWLNAWESNHKTGFKFQSNNLYPAALISGNPGIGKTTAAHLIGKLEGYDVKEFNASDTRNKKELDEVVKITTQNTSIAGFFHHESLQGSKRKNANKILIIMDEVDGMSAGDRGGMAELVKLIRKTQVPIICICNDRKSPKIRSLLNVCQEFKFQKPRVEQIRSRIMTIATREKIKFNTINVVDELVKGANADIRQILTLLSSLKYSHNTINYEDAKEFGKASEKDADMNLWEMAYMILGTSTWNPRNKSNLNDKLDLYFLESDLLPLMIQENYLKIKPERATGFVKNNEGNPHFLEQLVTMEALSKAADCISDGDLVDRMIHGTQQHWSLMPFHGMMSCVLPAYYAHGNSSGQANQFTFPSWLGQNSKAGKYSRLLKEIQIHMRLRISGDKNEVRLNYLPTLSKALSLPLICINKVINLMDYYYLTKDDWDAIMELGVGSNDGEKILKEIDKYVKTNFTKRYNVTSHPMSFLKASTVNYMSKSGSTNEHPDFDEAIEPEEDSKEEEVTDEENDLSKDKFIKTVGQNTSRGKRNSSSASNRGRGSRGGGSGRGSRKSASKK</sequence>
<feature type="compositionally biased region" description="Basic residues" evidence="11">
    <location>
        <begin position="29"/>
        <end position="39"/>
    </location>
</feature>
<dbReference type="SUPFAM" id="SSF52540">
    <property type="entry name" value="P-loop containing nucleoside triphosphate hydrolases"/>
    <property type="match status" value="1"/>
</dbReference>
<dbReference type="GO" id="GO:0006271">
    <property type="term" value="P:DNA strand elongation involved in DNA replication"/>
    <property type="evidence" value="ECO:0007669"/>
    <property type="project" value="UniProtKB-ARBA"/>
</dbReference>
<feature type="region of interest" description="Disordered" evidence="11">
    <location>
        <begin position="189"/>
        <end position="210"/>
    </location>
</feature>
<feature type="compositionally biased region" description="Basic and acidic residues" evidence="11">
    <location>
        <begin position="103"/>
        <end position="132"/>
    </location>
</feature>
<comment type="similarity">
    <text evidence="2 10">Belongs to the activator 1 large subunit family.</text>
</comment>
<dbReference type="GO" id="GO:0006281">
    <property type="term" value="P:DNA repair"/>
    <property type="evidence" value="ECO:0007669"/>
    <property type="project" value="InterPro"/>
</dbReference>
<keyword evidence="5 10" id="KW-0235">DNA replication</keyword>
<comment type="caution">
    <text evidence="13">The sequence shown here is derived from an EMBL/GenBank/DDBJ whole genome shotgun (WGS) entry which is preliminary data.</text>
</comment>
<evidence type="ECO:0000256" key="7">
    <source>
        <dbReference type="ARBA" id="ARBA00022840"/>
    </source>
</evidence>
<dbReference type="GO" id="GO:0003689">
    <property type="term" value="F:DNA clamp loader activity"/>
    <property type="evidence" value="ECO:0007669"/>
    <property type="project" value="UniProtKB-UniRule"/>
</dbReference>
<dbReference type="GO" id="GO:0005663">
    <property type="term" value="C:DNA replication factor C complex"/>
    <property type="evidence" value="ECO:0007669"/>
    <property type="project" value="InterPro"/>
</dbReference>
<proteinExistence type="inferred from homology"/>
<dbReference type="FunFam" id="1.10.8.60:FF:000021">
    <property type="entry name" value="Replication factor C subunit 1"/>
    <property type="match status" value="1"/>
</dbReference>
<dbReference type="FunFam" id="3.40.50.10190:FF:000001">
    <property type="entry name" value="Replication factor C subunit 1"/>
    <property type="match status" value="1"/>
</dbReference>
<dbReference type="CDD" id="cd00009">
    <property type="entry name" value="AAA"/>
    <property type="match status" value="1"/>
</dbReference>
<evidence type="ECO:0000256" key="3">
    <source>
        <dbReference type="ARBA" id="ARBA00020401"/>
    </source>
</evidence>
<evidence type="ECO:0000256" key="5">
    <source>
        <dbReference type="ARBA" id="ARBA00022705"/>
    </source>
</evidence>
<dbReference type="InterPro" id="IPR003593">
    <property type="entry name" value="AAA+_ATPase"/>
</dbReference>
<dbReference type="Pfam" id="PF00533">
    <property type="entry name" value="BRCT"/>
    <property type="match status" value="1"/>
</dbReference>
<dbReference type="CDD" id="cd17752">
    <property type="entry name" value="BRCT_RFC1"/>
    <property type="match status" value="1"/>
</dbReference>
<dbReference type="PROSITE" id="PS50172">
    <property type="entry name" value="BRCT"/>
    <property type="match status" value="1"/>
</dbReference>
<evidence type="ECO:0000256" key="10">
    <source>
        <dbReference type="PIRNR" id="PIRNR036578"/>
    </source>
</evidence>
<dbReference type="PANTHER" id="PTHR23389">
    <property type="entry name" value="CHROMOSOME TRANSMISSION FIDELITY FACTOR 18"/>
    <property type="match status" value="1"/>
</dbReference>
<dbReference type="InterPro" id="IPR008921">
    <property type="entry name" value="DNA_pol3_clamp-load_cplx_C"/>
</dbReference>
<dbReference type="SMART" id="SM00382">
    <property type="entry name" value="AAA"/>
    <property type="match status" value="1"/>
</dbReference>
<name>A0A9N9GCG7_9GLOM</name>
<evidence type="ECO:0000256" key="9">
    <source>
        <dbReference type="ARBA" id="ARBA00023242"/>
    </source>
</evidence>
<comment type="subcellular location">
    <subcellularLocation>
        <location evidence="1 10">Nucleus</location>
    </subcellularLocation>
</comment>
<dbReference type="Gene3D" id="3.40.50.10190">
    <property type="entry name" value="BRCT domain"/>
    <property type="match status" value="1"/>
</dbReference>
<dbReference type="InterPro" id="IPR012178">
    <property type="entry name" value="RFC1"/>
</dbReference>
<feature type="region of interest" description="Disordered" evidence="11">
    <location>
        <begin position="90"/>
        <end position="156"/>
    </location>
</feature>
<dbReference type="FunFam" id="3.40.50.300:FF:000395">
    <property type="entry name" value="Replication factor C subunit 1"/>
    <property type="match status" value="1"/>
</dbReference>
<dbReference type="Gene3D" id="3.40.50.300">
    <property type="entry name" value="P-loop containing nucleotide triphosphate hydrolases"/>
    <property type="match status" value="1"/>
</dbReference>
<dbReference type="GO" id="GO:0005524">
    <property type="term" value="F:ATP binding"/>
    <property type="evidence" value="ECO:0007669"/>
    <property type="project" value="UniProtKB-UniRule"/>
</dbReference>
<keyword evidence="6 10" id="KW-0547">Nucleotide-binding</keyword>
<dbReference type="SUPFAM" id="SSF48019">
    <property type="entry name" value="post-AAA+ oligomerization domain-like"/>
    <property type="match status" value="1"/>
</dbReference>
<dbReference type="GO" id="GO:0003677">
    <property type="term" value="F:DNA binding"/>
    <property type="evidence" value="ECO:0007669"/>
    <property type="project" value="UniProtKB-KW"/>
</dbReference>
<dbReference type="Pfam" id="PF03215">
    <property type="entry name" value="Rad17"/>
    <property type="match status" value="1"/>
</dbReference>
<evidence type="ECO:0000256" key="4">
    <source>
        <dbReference type="ARBA" id="ARBA00022553"/>
    </source>
</evidence>
<evidence type="ECO:0000256" key="8">
    <source>
        <dbReference type="ARBA" id="ARBA00023125"/>
    </source>
</evidence>
<feature type="domain" description="BRCT" evidence="12">
    <location>
        <begin position="157"/>
        <end position="235"/>
    </location>
</feature>
<feature type="region of interest" description="Disordered" evidence="11">
    <location>
        <begin position="1"/>
        <end position="78"/>
    </location>
</feature>
<dbReference type="Gene3D" id="1.10.8.60">
    <property type="match status" value="1"/>
</dbReference>
<dbReference type="OrthoDB" id="446168at2759"/>
<keyword evidence="9 10" id="KW-0539">Nucleus</keyword>
<protein>
    <recommendedName>
        <fullName evidence="3 10">Replication factor C subunit 1</fullName>
    </recommendedName>
</protein>